<dbReference type="KEGG" id="kak:Kalk_20710"/>
<organism evidence="2 3">
    <name type="scientific">Ketobacter alkanivorans</name>
    <dbReference type="NCBI Taxonomy" id="1917421"/>
    <lineage>
        <taxon>Bacteria</taxon>
        <taxon>Pseudomonadati</taxon>
        <taxon>Pseudomonadota</taxon>
        <taxon>Gammaproteobacteria</taxon>
        <taxon>Pseudomonadales</taxon>
        <taxon>Ketobacteraceae</taxon>
        <taxon>Ketobacter</taxon>
    </lineage>
</organism>
<evidence type="ECO:0000313" key="3">
    <source>
        <dbReference type="Proteomes" id="UP000235116"/>
    </source>
</evidence>
<dbReference type="KEGG" id="kak:Kalk_20745"/>
<evidence type="ECO:0000313" key="1">
    <source>
        <dbReference type="EMBL" id="AUM14702.1"/>
    </source>
</evidence>
<protein>
    <submittedName>
        <fullName evidence="2">Uncharacterized protein</fullName>
    </submittedName>
</protein>
<keyword evidence="3" id="KW-1185">Reference proteome</keyword>
<gene>
    <name evidence="1" type="ORF">Kalk_20710</name>
    <name evidence="2" type="ORF">Kalk_20745</name>
</gene>
<dbReference type="AlphaFoldDB" id="A0A2K9LQV4"/>
<sequence length="158" mass="17866">MSIIDLFKKMIASKPPEPDMVHPVFGNLIAEVCGDDDDFWQSELVFPPLGVEICVNVYAGMEGPSQDQVKFYNDFVANYQNEFEIVAPSLINEYESWFQKSLNGEFSDNFKFVGIFIPKNGDRKGYWELSFDCLADKNRHMFTAELLDGTVGGVRADG</sequence>
<name>A0A2K9LQV4_9GAMM</name>
<reference evidence="2" key="2">
    <citation type="submission" date="2017-08" db="EMBL/GenBank/DDBJ databases">
        <authorList>
            <person name="de Groot N.N."/>
        </authorList>
    </citation>
    <scope>NUCLEOTIDE SEQUENCE</scope>
    <source>
        <strain evidence="2">GI5</strain>
    </source>
</reference>
<evidence type="ECO:0000313" key="2">
    <source>
        <dbReference type="EMBL" id="AUM14708.1"/>
    </source>
</evidence>
<dbReference type="OrthoDB" id="9792074at2"/>
<dbReference type="EMBL" id="CP022684">
    <property type="protein sequence ID" value="AUM14708.1"/>
    <property type="molecule type" value="Genomic_DNA"/>
</dbReference>
<accession>A0A2K9LQV4</accession>
<dbReference type="EMBL" id="CP022684">
    <property type="protein sequence ID" value="AUM14702.1"/>
    <property type="molecule type" value="Genomic_DNA"/>
</dbReference>
<proteinExistence type="predicted"/>
<dbReference type="RefSeq" id="WP_101896075.1">
    <property type="nucleotide sequence ID" value="NZ_CP022684.1"/>
</dbReference>
<dbReference type="Proteomes" id="UP000235116">
    <property type="component" value="Chromosome"/>
</dbReference>
<reference evidence="3" key="1">
    <citation type="submission" date="2017-08" db="EMBL/GenBank/DDBJ databases">
        <title>Direct submision.</title>
        <authorList>
            <person name="Kim S.-J."/>
            <person name="Rhee S.-K."/>
        </authorList>
    </citation>
    <scope>NUCLEOTIDE SEQUENCE [LARGE SCALE GENOMIC DNA]</scope>
    <source>
        <strain evidence="3">GI5</strain>
    </source>
</reference>